<organism evidence="1 2">
    <name type="scientific">Zalaria obscura</name>
    <dbReference type="NCBI Taxonomy" id="2024903"/>
    <lineage>
        <taxon>Eukaryota</taxon>
        <taxon>Fungi</taxon>
        <taxon>Dikarya</taxon>
        <taxon>Ascomycota</taxon>
        <taxon>Pezizomycotina</taxon>
        <taxon>Dothideomycetes</taxon>
        <taxon>Dothideomycetidae</taxon>
        <taxon>Dothideales</taxon>
        <taxon>Zalariaceae</taxon>
        <taxon>Zalaria</taxon>
    </lineage>
</organism>
<comment type="caution">
    <text evidence="1">The sequence shown here is derived from an EMBL/GenBank/DDBJ whole genome shotgun (WGS) entry which is preliminary data.</text>
</comment>
<accession>A0ACC3SAK8</accession>
<protein>
    <submittedName>
        <fullName evidence="1">Uncharacterized protein</fullName>
    </submittedName>
</protein>
<dbReference type="Proteomes" id="UP001320706">
    <property type="component" value="Unassembled WGS sequence"/>
</dbReference>
<name>A0ACC3SAK8_9PEZI</name>
<reference evidence="1" key="1">
    <citation type="submission" date="2024-02" db="EMBL/GenBank/DDBJ databases">
        <title>Metagenome Assembled Genome of Zalaria obscura JY119.</title>
        <authorList>
            <person name="Vighnesh L."/>
            <person name="Jagadeeshwari U."/>
            <person name="Venkata Ramana C."/>
            <person name="Sasikala C."/>
        </authorList>
    </citation>
    <scope>NUCLEOTIDE SEQUENCE</scope>
    <source>
        <strain evidence="1">JY119</strain>
    </source>
</reference>
<proteinExistence type="predicted"/>
<evidence type="ECO:0000313" key="1">
    <source>
        <dbReference type="EMBL" id="KAK8202187.1"/>
    </source>
</evidence>
<sequence length="98" mass="10869">MSTRRTVQNPRGRAAHPTSTGARRGFLNLQKPLGKRMTCSDLPVIDWFYWLYSTWPLPMPTEQFPLDSVYWPETPHKPIHGGAGAQHSAATGGASHGK</sequence>
<evidence type="ECO:0000313" key="2">
    <source>
        <dbReference type="Proteomes" id="UP001320706"/>
    </source>
</evidence>
<dbReference type="EMBL" id="JAMKPW020000033">
    <property type="protein sequence ID" value="KAK8202187.1"/>
    <property type="molecule type" value="Genomic_DNA"/>
</dbReference>
<keyword evidence="2" id="KW-1185">Reference proteome</keyword>
<gene>
    <name evidence="1" type="ORF">M8818_005713</name>
</gene>